<dbReference type="InterPro" id="IPR001005">
    <property type="entry name" value="SANT/Myb"/>
</dbReference>
<feature type="domain" description="Myb-like" evidence="4">
    <location>
        <begin position="371"/>
        <end position="421"/>
    </location>
</feature>
<reference evidence="6 7" key="1">
    <citation type="submission" date="2020-08" db="EMBL/GenBank/DDBJ databases">
        <title>Plant Genome Project.</title>
        <authorList>
            <person name="Zhang R.-G."/>
        </authorList>
    </citation>
    <scope>NUCLEOTIDE SEQUENCE [LARGE SCALE GENOMIC DNA]</scope>
    <source>
        <tissue evidence="6">Rhizome</tissue>
    </source>
</reference>
<dbReference type="GO" id="GO:0000981">
    <property type="term" value="F:DNA-binding transcription factor activity, RNA polymerase II-specific"/>
    <property type="evidence" value="ECO:0007669"/>
    <property type="project" value="TreeGrafter"/>
</dbReference>
<evidence type="ECO:0000259" key="4">
    <source>
        <dbReference type="PROSITE" id="PS50090"/>
    </source>
</evidence>
<feature type="domain" description="Myb-like" evidence="4">
    <location>
        <begin position="319"/>
        <end position="370"/>
    </location>
</feature>
<dbReference type="Gene3D" id="1.10.10.60">
    <property type="entry name" value="Homeodomain-like"/>
    <property type="match status" value="3"/>
</dbReference>
<evidence type="ECO:0000256" key="2">
    <source>
        <dbReference type="ARBA" id="ARBA00023125"/>
    </source>
</evidence>
<accession>A0A8J5KM07</accession>
<dbReference type="EMBL" id="JACMSC010000016">
    <property type="protein sequence ID" value="KAG6481833.1"/>
    <property type="molecule type" value="Genomic_DNA"/>
</dbReference>
<dbReference type="FunFam" id="1.10.10.60:FF:000324">
    <property type="entry name" value="Transcription factor MYB3R-2"/>
    <property type="match status" value="1"/>
</dbReference>
<dbReference type="SUPFAM" id="SSF46689">
    <property type="entry name" value="Homeodomain-like"/>
    <property type="match status" value="2"/>
</dbReference>
<evidence type="ECO:0000313" key="6">
    <source>
        <dbReference type="EMBL" id="KAG6481833.1"/>
    </source>
</evidence>
<evidence type="ECO:0000259" key="5">
    <source>
        <dbReference type="PROSITE" id="PS51294"/>
    </source>
</evidence>
<dbReference type="InterPro" id="IPR050560">
    <property type="entry name" value="MYB_TF"/>
</dbReference>
<dbReference type="CDD" id="cd00167">
    <property type="entry name" value="SANT"/>
    <property type="match status" value="2"/>
</dbReference>
<feature type="compositionally biased region" description="Basic and acidic residues" evidence="3">
    <location>
        <begin position="623"/>
        <end position="634"/>
    </location>
</feature>
<sequence>MYVHYSRRGSPNIEMDEHTFLVNRERAVDYLNSLDKATLREIHASLLQKHLHEHEDAKAEKEELQDPEDYKHYSRENVIEEADEPEERKKQVHSHLNSCKVMKTMMQLILKKTGLNWHIKCLNLELAMLENVVFDEHTREVDYSDNSITGRAILEQSCVENRQLAGASSSSLSDGSYGLSRVSTAISSPLKSSSSRRRTSGPIRRAKGGWTLQEASVSFTIAEFSKELLDLLIFEQQRVLKVLRHAKRDYKLLCIVEYLSMYSNIGGGYGAMYWIQNIGGALFMLASLKVLNIVQMTIAEFFPDRTEVQCLHRWQKVLNPELIKGPWTLEEDEKITSLVAKYGPTKWSMIAKSLPGRIGKQCRERWHNHLNPVIKKDAWTEEEELVLMNAHHEYGNKWAEIAKVLPGRTDNSIKNHWHSSLKKKLDFFLATGKLPPVPVDGSKDMRSLDSRQSLHCSSDGSDINARAFSESASSMDIDLPARQGLDDQKHRLESSTVESKMEAINNLIVRRIHDPIVEFSTHIESSTIEPKKEAVNNLIVRIIHDPAVESSTHTLTPDICTRSDPGTELAECRNTIDKDQNVESKLEALANPNVRGIHSPSVHCIKDMPTFDVSTRSPENEVTDCRNTDEDSRLNCESEPMHQETPLGSLYYKPPQVEDICLSENYRVITTSTNMQQSCGSCVVISPEGYLTPSSVTAKGPIQDVHSILKNAARSFPSTPSIFCRGKKMAETTLDSDASTSGVKSAKLMDNCASTGEGKNIHNLETIDNSKLRSNPCDKGDLSYNRKNFDVSPPYRFRFKRTATIKSVEKQLDFSENDSNGKTNPLILDVDT</sequence>
<feature type="region of interest" description="Disordered" evidence="3">
    <location>
        <begin position="615"/>
        <end position="634"/>
    </location>
</feature>
<evidence type="ECO:0000256" key="1">
    <source>
        <dbReference type="ARBA" id="ARBA00022737"/>
    </source>
</evidence>
<proteinExistence type="predicted"/>
<comment type="caution">
    <text evidence="6">The sequence shown here is derived from an EMBL/GenBank/DDBJ whole genome shotgun (WGS) entry which is preliminary data.</text>
</comment>
<dbReference type="PROSITE" id="PS51294">
    <property type="entry name" value="HTH_MYB"/>
    <property type="match status" value="2"/>
</dbReference>
<feature type="domain" description="HTH myb-type" evidence="5">
    <location>
        <begin position="319"/>
        <end position="374"/>
    </location>
</feature>
<dbReference type="AlphaFoldDB" id="A0A8J5KM07"/>
<protein>
    <submittedName>
        <fullName evidence="6">Uncharacterized protein</fullName>
    </submittedName>
</protein>
<keyword evidence="7" id="KW-1185">Reference proteome</keyword>
<dbReference type="Proteomes" id="UP000734854">
    <property type="component" value="Unassembled WGS sequence"/>
</dbReference>
<keyword evidence="2" id="KW-0238">DNA-binding</keyword>
<evidence type="ECO:0000256" key="3">
    <source>
        <dbReference type="SAM" id="MobiDB-lite"/>
    </source>
</evidence>
<dbReference type="InterPro" id="IPR017930">
    <property type="entry name" value="Myb_dom"/>
</dbReference>
<keyword evidence="1" id="KW-0677">Repeat</keyword>
<name>A0A8J5KM07_ZINOF</name>
<dbReference type="GO" id="GO:0005634">
    <property type="term" value="C:nucleus"/>
    <property type="evidence" value="ECO:0007669"/>
    <property type="project" value="TreeGrafter"/>
</dbReference>
<evidence type="ECO:0000313" key="7">
    <source>
        <dbReference type="Proteomes" id="UP000734854"/>
    </source>
</evidence>
<dbReference type="InterPro" id="IPR009057">
    <property type="entry name" value="Homeodomain-like_sf"/>
</dbReference>
<dbReference type="PANTHER" id="PTHR45614:SF194">
    <property type="entry name" value="TRANSCRIPTION FACTOR MYB3R-3-RELATED"/>
    <property type="match status" value="1"/>
</dbReference>
<dbReference type="FunFam" id="1.10.10.60:FF:000010">
    <property type="entry name" value="Transcriptional activator Myb isoform A"/>
    <property type="match status" value="1"/>
</dbReference>
<organism evidence="6 7">
    <name type="scientific">Zingiber officinale</name>
    <name type="common">Ginger</name>
    <name type="synonym">Amomum zingiber</name>
    <dbReference type="NCBI Taxonomy" id="94328"/>
    <lineage>
        <taxon>Eukaryota</taxon>
        <taxon>Viridiplantae</taxon>
        <taxon>Streptophyta</taxon>
        <taxon>Embryophyta</taxon>
        <taxon>Tracheophyta</taxon>
        <taxon>Spermatophyta</taxon>
        <taxon>Magnoliopsida</taxon>
        <taxon>Liliopsida</taxon>
        <taxon>Zingiberales</taxon>
        <taxon>Zingiberaceae</taxon>
        <taxon>Zingiber</taxon>
    </lineage>
</organism>
<gene>
    <name evidence="6" type="ORF">ZIOFF_058455</name>
</gene>
<dbReference type="Pfam" id="PF00249">
    <property type="entry name" value="Myb_DNA-binding"/>
    <property type="match status" value="2"/>
</dbReference>
<dbReference type="GO" id="GO:0000978">
    <property type="term" value="F:RNA polymerase II cis-regulatory region sequence-specific DNA binding"/>
    <property type="evidence" value="ECO:0007669"/>
    <property type="project" value="TreeGrafter"/>
</dbReference>
<dbReference type="PROSITE" id="PS50090">
    <property type="entry name" value="MYB_LIKE"/>
    <property type="match status" value="2"/>
</dbReference>
<dbReference type="PANTHER" id="PTHR45614">
    <property type="entry name" value="MYB PROTEIN-RELATED"/>
    <property type="match status" value="1"/>
</dbReference>
<feature type="domain" description="HTH myb-type" evidence="5">
    <location>
        <begin position="375"/>
        <end position="425"/>
    </location>
</feature>
<dbReference type="SMART" id="SM00717">
    <property type="entry name" value="SANT"/>
    <property type="match status" value="2"/>
</dbReference>